<dbReference type="EMBL" id="CP127173">
    <property type="protein sequence ID" value="WIV56277.1"/>
    <property type="molecule type" value="Genomic_DNA"/>
</dbReference>
<keyword evidence="3" id="KW-0732">Signal</keyword>
<feature type="region of interest" description="Disordered" evidence="2">
    <location>
        <begin position="26"/>
        <end position="59"/>
    </location>
</feature>
<sequence>MRSTIVRTAVGAAFVASLVTACDSAGTASSGPDLSSSGGTATSSGAPGQLDSDAAQQVGTTIEQALQRAPITFTPEKAELTEQARQTLGEIAKALQGNAVKISVSTHAGYPDDEKAKALSEKRAEAITTALEGLGVTGERVARDATGNEKAQGDQALDTQISVAK</sequence>
<evidence type="ECO:0000313" key="6">
    <source>
        <dbReference type="Proteomes" id="UP001227101"/>
    </source>
</evidence>
<evidence type="ECO:0000256" key="3">
    <source>
        <dbReference type="SAM" id="SignalP"/>
    </source>
</evidence>
<feature type="region of interest" description="Disordered" evidence="2">
    <location>
        <begin position="145"/>
        <end position="165"/>
    </location>
</feature>
<evidence type="ECO:0000256" key="1">
    <source>
        <dbReference type="PROSITE-ProRule" id="PRU00473"/>
    </source>
</evidence>
<dbReference type="RefSeq" id="WP_285453384.1">
    <property type="nucleotide sequence ID" value="NZ_CP127173.1"/>
</dbReference>
<dbReference type="PROSITE" id="PS51123">
    <property type="entry name" value="OMPA_2"/>
    <property type="match status" value="1"/>
</dbReference>
<evidence type="ECO:0000259" key="4">
    <source>
        <dbReference type="PROSITE" id="PS51123"/>
    </source>
</evidence>
<name>A0ABY8XL19_9PSEU</name>
<keyword evidence="1" id="KW-0472">Membrane</keyword>
<dbReference type="SUPFAM" id="SSF103088">
    <property type="entry name" value="OmpA-like"/>
    <property type="match status" value="1"/>
</dbReference>
<reference evidence="5 6" key="1">
    <citation type="submission" date="2023-06" db="EMBL/GenBank/DDBJ databases">
        <authorList>
            <person name="Oyuntsetseg B."/>
            <person name="Kim S.B."/>
        </authorList>
    </citation>
    <scope>NUCLEOTIDE SEQUENCE [LARGE SCALE GENOMIC DNA]</scope>
    <source>
        <strain evidence="5 6">2-2</strain>
    </source>
</reference>
<feature type="compositionally biased region" description="Low complexity" evidence="2">
    <location>
        <begin position="35"/>
        <end position="46"/>
    </location>
</feature>
<evidence type="ECO:0000256" key="2">
    <source>
        <dbReference type="SAM" id="MobiDB-lite"/>
    </source>
</evidence>
<dbReference type="Gene3D" id="3.30.1330.60">
    <property type="entry name" value="OmpA-like domain"/>
    <property type="match status" value="1"/>
</dbReference>
<keyword evidence="6" id="KW-1185">Reference proteome</keyword>
<dbReference type="Pfam" id="PF00691">
    <property type="entry name" value="OmpA"/>
    <property type="match status" value="1"/>
</dbReference>
<evidence type="ECO:0000313" key="5">
    <source>
        <dbReference type="EMBL" id="WIV56277.1"/>
    </source>
</evidence>
<feature type="chain" id="PRO_5045308197" evidence="3">
    <location>
        <begin position="22"/>
        <end position="165"/>
    </location>
</feature>
<dbReference type="PROSITE" id="PS51257">
    <property type="entry name" value="PROKAR_LIPOPROTEIN"/>
    <property type="match status" value="1"/>
</dbReference>
<feature type="domain" description="OmpA-like" evidence="4">
    <location>
        <begin position="60"/>
        <end position="165"/>
    </location>
</feature>
<organism evidence="5 6">
    <name type="scientific">Amycolatopsis nalaikhensis</name>
    <dbReference type="NCBI Taxonomy" id="715472"/>
    <lineage>
        <taxon>Bacteria</taxon>
        <taxon>Bacillati</taxon>
        <taxon>Actinomycetota</taxon>
        <taxon>Actinomycetes</taxon>
        <taxon>Pseudonocardiales</taxon>
        <taxon>Pseudonocardiaceae</taxon>
        <taxon>Amycolatopsis</taxon>
    </lineage>
</organism>
<gene>
    <name evidence="5" type="ORF">QP939_47045</name>
</gene>
<feature type="signal peptide" evidence="3">
    <location>
        <begin position="1"/>
        <end position="21"/>
    </location>
</feature>
<dbReference type="InterPro" id="IPR036737">
    <property type="entry name" value="OmpA-like_sf"/>
</dbReference>
<proteinExistence type="predicted"/>
<protein>
    <submittedName>
        <fullName evidence="5">OmpA family protein</fullName>
    </submittedName>
</protein>
<dbReference type="Proteomes" id="UP001227101">
    <property type="component" value="Chromosome"/>
</dbReference>
<accession>A0ABY8XL19</accession>
<dbReference type="InterPro" id="IPR006665">
    <property type="entry name" value="OmpA-like"/>
</dbReference>